<protein>
    <submittedName>
        <fullName evidence="3">Uncharacterized protein</fullName>
    </submittedName>
</protein>
<evidence type="ECO:0000313" key="3">
    <source>
        <dbReference type="EMBL" id="MYL15660.1"/>
    </source>
</evidence>
<sequence length="75" mass="8192">MNEPADRLRDAADQVNDARGELPVDDLNVDAPDKAPAPEAIVEKIDGQLGELQLALQELAANVEVIEEIDEDERD</sequence>
<feature type="compositionally biased region" description="Basic and acidic residues" evidence="2">
    <location>
        <begin position="1"/>
        <end position="22"/>
    </location>
</feature>
<organism evidence="3 4">
    <name type="scientific">Halorubrum distributum</name>
    <dbReference type="NCBI Taxonomy" id="29283"/>
    <lineage>
        <taxon>Archaea</taxon>
        <taxon>Methanobacteriati</taxon>
        <taxon>Methanobacteriota</taxon>
        <taxon>Stenosarchaea group</taxon>
        <taxon>Halobacteria</taxon>
        <taxon>Halobacteriales</taxon>
        <taxon>Haloferacaceae</taxon>
        <taxon>Halorubrum</taxon>
        <taxon>Halorubrum distributum group</taxon>
    </lineage>
</organism>
<evidence type="ECO:0000256" key="2">
    <source>
        <dbReference type="SAM" id="MobiDB-lite"/>
    </source>
</evidence>
<name>A0A6B1IIM7_9EURY</name>
<evidence type="ECO:0000313" key="4">
    <source>
        <dbReference type="Proteomes" id="UP000460194"/>
    </source>
</evidence>
<accession>A0A6B1IIM7</accession>
<gene>
    <name evidence="3" type="ORF">GLW36_03220</name>
</gene>
<feature type="region of interest" description="Disordered" evidence="2">
    <location>
        <begin position="1"/>
        <end position="34"/>
    </location>
</feature>
<dbReference type="Proteomes" id="UP000460194">
    <property type="component" value="Unassembled WGS sequence"/>
</dbReference>
<proteinExistence type="predicted"/>
<reference evidence="3 4" key="1">
    <citation type="submission" date="2019-11" db="EMBL/GenBank/DDBJ databases">
        <title>Genome sequences of 17 halophilic strains isolated from different environments.</title>
        <authorList>
            <person name="Furrow R.E."/>
        </authorList>
    </citation>
    <scope>NUCLEOTIDE SEQUENCE [LARGE SCALE GENOMIC DNA]</scope>
    <source>
        <strain evidence="3 4">22517_05_Cabo</strain>
    </source>
</reference>
<dbReference type="RefSeq" id="WP_159368641.1">
    <property type="nucleotide sequence ID" value="NZ_WMEO01000003.1"/>
</dbReference>
<dbReference type="EMBL" id="WMEO01000003">
    <property type="protein sequence ID" value="MYL15660.1"/>
    <property type="molecule type" value="Genomic_DNA"/>
</dbReference>
<dbReference type="AlphaFoldDB" id="A0A6B1IIM7"/>
<evidence type="ECO:0000256" key="1">
    <source>
        <dbReference type="SAM" id="Coils"/>
    </source>
</evidence>
<feature type="coiled-coil region" evidence="1">
    <location>
        <begin position="42"/>
        <end position="69"/>
    </location>
</feature>
<keyword evidence="1" id="KW-0175">Coiled coil</keyword>
<comment type="caution">
    <text evidence="3">The sequence shown here is derived from an EMBL/GenBank/DDBJ whole genome shotgun (WGS) entry which is preliminary data.</text>
</comment>